<dbReference type="GO" id="GO:0005886">
    <property type="term" value="C:plasma membrane"/>
    <property type="evidence" value="ECO:0007669"/>
    <property type="project" value="UniProtKB-SubCell"/>
</dbReference>
<evidence type="ECO:0000256" key="1">
    <source>
        <dbReference type="ARBA" id="ARBA00004196"/>
    </source>
</evidence>
<dbReference type="Gene3D" id="2.40.50.100">
    <property type="match status" value="1"/>
</dbReference>
<dbReference type="Proteomes" id="UP000465810">
    <property type="component" value="Unassembled WGS sequence"/>
</dbReference>
<organism evidence="9 10">
    <name type="scientific">Novosphingobium silvae</name>
    <dbReference type="NCBI Taxonomy" id="2692619"/>
    <lineage>
        <taxon>Bacteria</taxon>
        <taxon>Pseudomonadati</taxon>
        <taxon>Pseudomonadota</taxon>
        <taxon>Alphaproteobacteria</taxon>
        <taxon>Sphingomonadales</taxon>
        <taxon>Sphingomonadaceae</taxon>
        <taxon>Novosphingobium</taxon>
    </lineage>
</organism>
<dbReference type="Pfam" id="PF25917">
    <property type="entry name" value="BSH_RND"/>
    <property type="match status" value="1"/>
</dbReference>
<evidence type="ECO:0000256" key="3">
    <source>
        <dbReference type="SAM" id="MobiDB-lite"/>
    </source>
</evidence>
<dbReference type="InterPro" id="IPR058626">
    <property type="entry name" value="MdtA-like_b-barrel"/>
</dbReference>
<evidence type="ECO:0000256" key="2">
    <source>
        <dbReference type="ARBA" id="ARBA00009477"/>
    </source>
</evidence>
<comment type="subcellular location">
    <subcellularLocation>
        <location evidence="1">Cell envelope</location>
    </subcellularLocation>
</comment>
<feature type="signal peptide" evidence="4">
    <location>
        <begin position="1"/>
        <end position="31"/>
    </location>
</feature>
<evidence type="ECO:0000313" key="10">
    <source>
        <dbReference type="Proteomes" id="UP000465810"/>
    </source>
</evidence>
<dbReference type="PANTHER" id="PTHR30158:SF3">
    <property type="entry name" value="MULTIDRUG EFFLUX PUMP SUBUNIT ACRA-RELATED"/>
    <property type="match status" value="1"/>
</dbReference>
<dbReference type="SUPFAM" id="SSF111369">
    <property type="entry name" value="HlyD-like secretion proteins"/>
    <property type="match status" value="1"/>
</dbReference>
<dbReference type="GO" id="GO:0046677">
    <property type="term" value="P:response to antibiotic"/>
    <property type="evidence" value="ECO:0007669"/>
    <property type="project" value="TreeGrafter"/>
</dbReference>
<feature type="region of interest" description="Disordered" evidence="3">
    <location>
        <begin position="375"/>
        <end position="413"/>
    </location>
</feature>
<dbReference type="InterPro" id="IPR058625">
    <property type="entry name" value="MdtA-like_BSH"/>
</dbReference>
<protein>
    <submittedName>
        <fullName evidence="9">Efflux RND transporter periplasmic adaptor subunit</fullName>
    </submittedName>
</protein>
<evidence type="ECO:0000259" key="7">
    <source>
        <dbReference type="Pfam" id="PF25944"/>
    </source>
</evidence>
<gene>
    <name evidence="9" type="ORF">GR702_09805</name>
</gene>
<dbReference type="AlphaFoldDB" id="A0A7X4K890"/>
<comment type="similarity">
    <text evidence="2">Belongs to the membrane fusion protein (MFP) (TC 8.A.1) family.</text>
</comment>
<dbReference type="GO" id="GO:0022857">
    <property type="term" value="F:transmembrane transporter activity"/>
    <property type="evidence" value="ECO:0007669"/>
    <property type="project" value="InterPro"/>
</dbReference>
<dbReference type="PROSITE" id="PS51257">
    <property type="entry name" value="PROKAR_LIPOPROTEIN"/>
    <property type="match status" value="1"/>
</dbReference>
<dbReference type="NCBIfam" id="TIGR01730">
    <property type="entry name" value="RND_mfp"/>
    <property type="match status" value="1"/>
</dbReference>
<dbReference type="Pfam" id="PF25876">
    <property type="entry name" value="HH_MFP_RND"/>
    <property type="match status" value="1"/>
</dbReference>
<proteinExistence type="inferred from homology"/>
<evidence type="ECO:0000256" key="4">
    <source>
        <dbReference type="SAM" id="SignalP"/>
    </source>
</evidence>
<feature type="domain" description="Multidrug resistance protein MdtA-like C-terminal permuted SH3" evidence="8">
    <location>
        <begin position="308"/>
        <end position="368"/>
    </location>
</feature>
<reference evidence="9 10" key="1">
    <citation type="submission" date="2019-12" db="EMBL/GenBank/DDBJ databases">
        <authorList>
            <person name="Feng G."/>
            <person name="Zhu H."/>
        </authorList>
    </citation>
    <scope>NUCLEOTIDE SEQUENCE [LARGE SCALE GENOMIC DNA]</scope>
    <source>
        <strain evidence="9 10">FGD1</strain>
    </source>
</reference>
<feature type="domain" description="Multidrug resistance protein MdtA-like alpha-helical hairpin" evidence="5">
    <location>
        <begin position="111"/>
        <end position="180"/>
    </location>
</feature>
<dbReference type="PANTHER" id="PTHR30158">
    <property type="entry name" value="ACRA/E-RELATED COMPONENT OF DRUG EFFLUX TRANSPORTER"/>
    <property type="match status" value="1"/>
</dbReference>
<feature type="domain" description="Multidrug resistance protein MdtA-like beta-barrel" evidence="7">
    <location>
        <begin position="217"/>
        <end position="302"/>
    </location>
</feature>
<dbReference type="Gene3D" id="1.10.287.470">
    <property type="entry name" value="Helix hairpin bin"/>
    <property type="match status" value="1"/>
</dbReference>
<evidence type="ECO:0000259" key="8">
    <source>
        <dbReference type="Pfam" id="PF25967"/>
    </source>
</evidence>
<evidence type="ECO:0000313" key="9">
    <source>
        <dbReference type="EMBL" id="MYL98063.1"/>
    </source>
</evidence>
<dbReference type="Pfam" id="PF25967">
    <property type="entry name" value="RND-MFP_C"/>
    <property type="match status" value="1"/>
</dbReference>
<dbReference type="Gene3D" id="2.40.420.20">
    <property type="match status" value="1"/>
</dbReference>
<keyword evidence="10" id="KW-1185">Reference proteome</keyword>
<sequence>MKILPPSALRLRPRRSLPFVLIAAAALSACSGEPDQSQTQRPGGTVGYIVAQTSTVPVGVTLSGRTVAFETSEVRPQVTGVIRKRLFTEGSYVKAGQPLFEIDPSLYRAAVNQAEANLASARATAEAATVKADRYRPLADMEAIARQDYTDALSEARVAKAAIAQNAATLDTARINLRFTSVPAPISGRIGRSLATVGALASATQADPLAVIQRMDPIFVDMQQSATELTALRRRLAEGGVMPGSTAVRLQLDGGTTYPITGTVQFSEVTVDQTTGTVTLRARFLNPNGVLLPGMFVTAMFDQASDPNAFLVPQNAVQRDFDGTAFLMLVSADGKAVRRKVTSERTYGTNAVVTSGLKRGDKVIVQGLNGLRQGTPIKAVPSTAPQKVVPPREDAGEGSGQGSGGRPGTKTGG</sequence>
<dbReference type="InterPro" id="IPR006143">
    <property type="entry name" value="RND_pump_MFP"/>
</dbReference>
<evidence type="ECO:0000259" key="6">
    <source>
        <dbReference type="Pfam" id="PF25917"/>
    </source>
</evidence>
<name>A0A7X4K890_9SPHN</name>
<dbReference type="InterPro" id="IPR058627">
    <property type="entry name" value="MdtA-like_C"/>
</dbReference>
<dbReference type="Gene3D" id="2.40.30.170">
    <property type="match status" value="1"/>
</dbReference>
<accession>A0A7X4K890</accession>
<feature type="chain" id="PRO_5031440814" evidence="4">
    <location>
        <begin position="32"/>
        <end position="413"/>
    </location>
</feature>
<dbReference type="FunFam" id="2.40.420.20:FF:000001">
    <property type="entry name" value="Efflux RND transporter periplasmic adaptor subunit"/>
    <property type="match status" value="1"/>
</dbReference>
<dbReference type="RefSeq" id="WP_160985710.1">
    <property type="nucleotide sequence ID" value="NZ_WVTD01000006.1"/>
</dbReference>
<feature type="domain" description="Multidrug resistance protein MdtA-like barrel-sandwich hybrid" evidence="6">
    <location>
        <begin position="71"/>
        <end position="213"/>
    </location>
</feature>
<comment type="caution">
    <text evidence="9">The sequence shown here is derived from an EMBL/GenBank/DDBJ whole genome shotgun (WGS) entry which is preliminary data.</text>
</comment>
<feature type="compositionally biased region" description="Gly residues" evidence="3">
    <location>
        <begin position="397"/>
        <end position="413"/>
    </location>
</feature>
<dbReference type="EMBL" id="WVTD01000006">
    <property type="protein sequence ID" value="MYL98063.1"/>
    <property type="molecule type" value="Genomic_DNA"/>
</dbReference>
<evidence type="ECO:0000259" key="5">
    <source>
        <dbReference type="Pfam" id="PF25876"/>
    </source>
</evidence>
<keyword evidence="4" id="KW-0732">Signal</keyword>
<dbReference type="InterPro" id="IPR058624">
    <property type="entry name" value="MdtA-like_HH"/>
</dbReference>
<dbReference type="Pfam" id="PF25944">
    <property type="entry name" value="Beta-barrel_RND"/>
    <property type="match status" value="1"/>
</dbReference>